<accession>A0A4W3IZI7</accession>
<evidence type="ECO:0000256" key="3">
    <source>
        <dbReference type="ARBA" id="ARBA00012980"/>
    </source>
</evidence>
<reference evidence="15" key="1">
    <citation type="journal article" date="2006" name="Science">
        <title>Ancient noncoding elements conserved in the human genome.</title>
        <authorList>
            <person name="Venkatesh B."/>
            <person name="Kirkness E.F."/>
            <person name="Loh Y.H."/>
            <person name="Halpern A.L."/>
            <person name="Lee A.P."/>
            <person name="Johnson J."/>
            <person name="Dandona N."/>
            <person name="Viswanathan L.D."/>
            <person name="Tay A."/>
            <person name="Venter J.C."/>
            <person name="Strausberg R.L."/>
            <person name="Brenner S."/>
        </authorList>
    </citation>
    <scope>NUCLEOTIDE SEQUENCE [LARGE SCALE GENOMIC DNA]</scope>
</reference>
<dbReference type="AlphaFoldDB" id="A0A4W3IZI7"/>
<dbReference type="OMA" id="MATEQND"/>
<evidence type="ECO:0000256" key="11">
    <source>
        <dbReference type="ARBA" id="ARBA00048743"/>
    </source>
</evidence>
<evidence type="ECO:0000256" key="9">
    <source>
        <dbReference type="ARBA" id="ARBA00022840"/>
    </source>
</evidence>
<dbReference type="SUPFAM" id="SSF52540">
    <property type="entry name" value="P-loop containing nucleoside triphosphate hydrolases"/>
    <property type="match status" value="1"/>
</dbReference>
<dbReference type="GeneTree" id="ENSGT00940000154030"/>
<keyword evidence="9" id="KW-0067">ATP-binding</keyword>
<dbReference type="Ensembl" id="ENSCMIT00000033280.1">
    <property type="protein sequence ID" value="ENSCMIP00000032776.1"/>
    <property type="gene ID" value="ENSCMIG00000014020.1"/>
</dbReference>
<dbReference type="NCBIfam" id="TIGR00041">
    <property type="entry name" value="DTMP_kinase"/>
    <property type="match status" value="1"/>
</dbReference>
<sequence length="284" mass="32780">MATDGVHTHTHTRTLKLSSSEKKAVVYEKKWRLHQPDGGWRCDLVCTHVSPLLLRWRFALLFAASRLAARVNMSGRRGALIVLEGVDRAGKTTQCRKLLDALQREGHRAELLRFPDRGTAIGQLINSYLEKKSNLEDHTVHLLFAANRWERVPLIKEKLQQGITLIVDRYAFSGVAFTSAKPEFTLTWCKQPDVGIPKPDLILFLQLSPSDAMKRGDFGNERYENRHFQEQVLRQFNELMQDENLNWKVMDASQCIDDLHQEIKSHTEKVMEQVGDNPIRDLWR</sequence>
<comment type="similarity">
    <text evidence="2">Belongs to the thymidylate kinase family.</text>
</comment>
<keyword evidence="8" id="KW-0418">Kinase</keyword>
<dbReference type="STRING" id="7868.ENSCMIP00000032776"/>
<proteinExistence type="inferred from homology"/>
<dbReference type="InterPro" id="IPR018095">
    <property type="entry name" value="Thymidylate_kin_CS"/>
</dbReference>
<dbReference type="Pfam" id="PF02223">
    <property type="entry name" value="Thymidylate_kin"/>
    <property type="match status" value="1"/>
</dbReference>
<dbReference type="InParanoid" id="A0A4W3IZI7"/>
<name>A0A4W3IZI7_CALMI</name>
<evidence type="ECO:0000313" key="14">
    <source>
        <dbReference type="Ensembl" id="ENSCMIP00000032776.1"/>
    </source>
</evidence>
<dbReference type="GO" id="GO:0005739">
    <property type="term" value="C:mitochondrion"/>
    <property type="evidence" value="ECO:0007669"/>
    <property type="project" value="TreeGrafter"/>
</dbReference>
<gene>
    <name evidence="14" type="primary">dtymk</name>
</gene>
<evidence type="ECO:0000256" key="8">
    <source>
        <dbReference type="ARBA" id="ARBA00022777"/>
    </source>
</evidence>
<evidence type="ECO:0000256" key="5">
    <source>
        <dbReference type="ARBA" id="ARBA00022679"/>
    </source>
</evidence>
<evidence type="ECO:0000256" key="12">
    <source>
        <dbReference type="ARBA" id="ARBA00056272"/>
    </source>
</evidence>
<reference evidence="15" key="3">
    <citation type="journal article" date="2014" name="Nature">
        <title>Elephant shark genome provides unique insights into gnathostome evolution.</title>
        <authorList>
            <consortium name="International Elephant Shark Genome Sequencing Consortium"/>
            <person name="Venkatesh B."/>
            <person name="Lee A.P."/>
            <person name="Ravi V."/>
            <person name="Maurya A.K."/>
            <person name="Lian M.M."/>
            <person name="Swann J.B."/>
            <person name="Ohta Y."/>
            <person name="Flajnik M.F."/>
            <person name="Sutoh Y."/>
            <person name="Kasahara M."/>
            <person name="Hoon S."/>
            <person name="Gangu V."/>
            <person name="Roy S.W."/>
            <person name="Irimia M."/>
            <person name="Korzh V."/>
            <person name="Kondrychyn I."/>
            <person name="Lim Z.W."/>
            <person name="Tay B.H."/>
            <person name="Tohari S."/>
            <person name="Kong K.W."/>
            <person name="Ho S."/>
            <person name="Lorente-Galdos B."/>
            <person name="Quilez J."/>
            <person name="Marques-Bonet T."/>
            <person name="Raney B.J."/>
            <person name="Ingham P.W."/>
            <person name="Tay A."/>
            <person name="Hillier L.W."/>
            <person name="Minx P."/>
            <person name="Boehm T."/>
            <person name="Wilson R.K."/>
            <person name="Brenner S."/>
            <person name="Warren W.C."/>
        </authorList>
    </citation>
    <scope>NUCLEOTIDE SEQUENCE [LARGE SCALE GENOMIC DNA]</scope>
</reference>
<dbReference type="EC" id="2.7.4.9" evidence="3"/>
<dbReference type="Proteomes" id="UP000314986">
    <property type="component" value="Unassembled WGS sequence"/>
</dbReference>
<dbReference type="FunFam" id="3.40.50.300:FF:000679">
    <property type="entry name" value="Thymidylate kinase"/>
    <property type="match status" value="1"/>
</dbReference>
<dbReference type="GO" id="GO:0006227">
    <property type="term" value="P:dUDP biosynthetic process"/>
    <property type="evidence" value="ECO:0007669"/>
    <property type="project" value="TreeGrafter"/>
</dbReference>
<evidence type="ECO:0000256" key="10">
    <source>
        <dbReference type="ARBA" id="ARBA00029962"/>
    </source>
</evidence>
<dbReference type="Gene3D" id="3.40.50.300">
    <property type="entry name" value="P-loop containing nucleotide triphosphate hydrolases"/>
    <property type="match status" value="1"/>
</dbReference>
<comment type="catalytic activity">
    <reaction evidence="11">
        <text>dTMP + ATP = dTDP + ADP</text>
        <dbReference type="Rhea" id="RHEA:13517"/>
        <dbReference type="ChEBI" id="CHEBI:30616"/>
        <dbReference type="ChEBI" id="CHEBI:58369"/>
        <dbReference type="ChEBI" id="CHEBI:63528"/>
        <dbReference type="ChEBI" id="CHEBI:456216"/>
        <dbReference type="EC" id="2.7.4.9"/>
    </reaction>
</comment>
<evidence type="ECO:0000256" key="1">
    <source>
        <dbReference type="ARBA" id="ARBA00004992"/>
    </source>
</evidence>
<dbReference type="GO" id="GO:0005829">
    <property type="term" value="C:cytosol"/>
    <property type="evidence" value="ECO:0007669"/>
    <property type="project" value="TreeGrafter"/>
</dbReference>
<keyword evidence="6" id="KW-0545">Nucleotide biosynthesis</keyword>
<dbReference type="GO" id="GO:0006235">
    <property type="term" value="P:dTTP biosynthetic process"/>
    <property type="evidence" value="ECO:0007669"/>
    <property type="project" value="TreeGrafter"/>
</dbReference>
<keyword evidence="5" id="KW-0808">Transferase</keyword>
<dbReference type="PROSITE" id="PS01331">
    <property type="entry name" value="THYMIDYLATE_KINASE"/>
    <property type="match status" value="1"/>
</dbReference>
<dbReference type="InterPro" id="IPR027417">
    <property type="entry name" value="P-loop_NTPase"/>
</dbReference>
<dbReference type="GO" id="GO:0005634">
    <property type="term" value="C:nucleus"/>
    <property type="evidence" value="ECO:0007669"/>
    <property type="project" value="TreeGrafter"/>
</dbReference>
<dbReference type="GO" id="GO:0004798">
    <property type="term" value="F:dTMP kinase activity"/>
    <property type="evidence" value="ECO:0007669"/>
    <property type="project" value="UniProtKB-EC"/>
</dbReference>
<evidence type="ECO:0000256" key="7">
    <source>
        <dbReference type="ARBA" id="ARBA00022741"/>
    </source>
</evidence>
<dbReference type="PANTHER" id="PTHR10344:SF1">
    <property type="entry name" value="THYMIDYLATE KINASE"/>
    <property type="match status" value="1"/>
</dbReference>
<dbReference type="GO" id="GO:0005524">
    <property type="term" value="F:ATP binding"/>
    <property type="evidence" value="ECO:0007669"/>
    <property type="project" value="UniProtKB-KW"/>
</dbReference>
<comment type="function">
    <text evidence="12">Catalyzes the phosphorylation of thymidine monophosphate (dTMP) to thymidine diphosphate (dTDP), the immediate precursor for the DNA building block dTTP, with ATP as the preferred phosphoryl donor in the presence of Mg(2+).</text>
</comment>
<protein>
    <recommendedName>
        <fullName evidence="4">Thymidylate kinase</fullName>
        <ecNumber evidence="3">2.7.4.9</ecNumber>
    </recommendedName>
    <alternativeName>
        <fullName evidence="10">dTMP kinase</fullName>
    </alternativeName>
</protein>
<feature type="domain" description="Thymidylate kinase-like" evidence="13">
    <location>
        <begin position="83"/>
        <end position="263"/>
    </location>
</feature>
<dbReference type="InterPro" id="IPR018094">
    <property type="entry name" value="Thymidylate_kinase"/>
</dbReference>
<evidence type="ECO:0000256" key="2">
    <source>
        <dbReference type="ARBA" id="ARBA00009776"/>
    </source>
</evidence>
<reference evidence="14" key="5">
    <citation type="submission" date="2025-09" db="UniProtKB">
        <authorList>
            <consortium name="Ensembl"/>
        </authorList>
    </citation>
    <scope>IDENTIFICATION</scope>
</reference>
<dbReference type="InterPro" id="IPR039430">
    <property type="entry name" value="Thymidylate_kin-like_dom"/>
</dbReference>
<evidence type="ECO:0000256" key="4">
    <source>
        <dbReference type="ARBA" id="ARBA00017144"/>
    </source>
</evidence>
<evidence type="ECO:0000256" key="6">
    <source>
        <dbReference type="ARBA" id="ARBA00022727"/>
    </source>
</evidence>
<evidence type="ECO:0000313" key="15">
    <source>
        <dbReference type="Proteomes" id="UP000314986"/>
    </source>
</evidence>
<dbReference type="GO" id="GO:0004550">
    <property type="term" value="F:nucleoside diphosphate kinase activity"/>
    <property type="evidence" value="ECO:0007669"/>
    <property type="project" value="TreeGrafter"/>
</dbReference>
<reference evidence="15" key="2">
    <citation type="journal article" date="2007" name="PLoS Biol.">
        <title>Survey sequencing and comparative analysis of the elephant shark (Callorhinchus milii) genome.</title>
        <authorList>
            <person name="Venkatesh B."/>
            <person name="Kirkness E.F."/>
            <person name="Loh Y.H."/>
            <person name="Halpern A.L."/>
            <person name="Lee A.P."/>
            <person name="Johnson J."/>
            <person name="Dandona N."/>
            <person name="Viswanathan L.D."/>
            <person name="Tay A."/>
            <person name="Venter J.C."/>
            <person name="Strausberg R.L."/>
            <person name="Brenner S."/>
        </authorList>
    </citation>
    <scope>NUCLEOTIDE SEQUENCE [LARGE SCALE GENOMIC DNA]</scope>
</reference>
<dbReference type="PANTHER" id="PTHR10344">
    <property type="entry name" value="THYMIDYLATE KINASE"/>
    <property type="match status" value="1"/>
</dbReference>
<evidence type="ECO:0000259" key="13">
    <source>
        <dbReference type="Pfam" id="PF02223"/>
    </source>
</evidence>
<comment type="pathway">
    <text evidence="1">Pyrimidine metabolism; dTTP biosynthesis.</text>
</comment>
<reference evidence="14" key="4">
    <citation type="submission" date="2025-08" db="UniProtKB">
        <authorList>
            <consortium name="Ensembl"/>
        </authorList>
    </citation>
    <scope>IDENTIFICATION</scope>
</reference>
<dbReference type="HAMAP" id="MF_00165">
    <property type="entry name" value="Thymidylate_kinase"/>
    <property type="match status" value="1"/>
</dbReference>
<keyword evidence="15" id="KW-1185">Reference proteome</keyword>
<dbReference type="GO" id="GO:0006233">
    <property type="term" value="P:dTDP biosynthetic process"/>
    <property type="evidence" value="ECO:0007669"/>
    <property type="project" value="InterPro"/>
</dbReference>
<keyword evidence="7" id="KW-0547">Nucleotide-binding</keyword>
<dbReference type="CDD" id="cd01672">
    <property type="entry name" value="TMPK"/>
    <property type="match status" value="1"/>
</dbReference>
<organism evidence="14 15">
    <name type="scientific">Callorhinchus milii</name>
    <name type="common">Ghost shark</name>
    <dbReference type="NCBI Taxonomy" id="7868"/>
    <lineage>
        <taxon>Eukaryota</taxon>
        <taxon>Metazoa</taxon>
        <taxon>Chordata</taxon>
        <taxon>Craniata</taxon>
        <taxon>Vertebrata</taxon>
        <taxon>Chondrichthyes</taxon>
        <taxon>Holocephali</taxon>
        <taxon>Chimaeriformes</taxon>
        <taxon>Callorhinchidae</taxon>
        <taxon>Callorhinchus</taxon>
    </lineage>
</organism>